<dbReference type="PANTHER" id="PTHR30563">
    <property type="entry name" value="DNA RECOMBINATION PROTEIN RMUC"/>
    <property type="match status" value="1"/>
</dbReference>
<reference evidence="8 9" key="1">
    <citation type="submission" date="2020-02" db="EMBL/GenBank/DDBJ databases">
        <title>Draft genome sequence of Limisphaera ngatamarikiensis NGM72.4T, a thermophilic Verrucomicrobia grouped in subdivision 3.</title>
        <authorList>
            <person name="Carere C.R."/>
            <person name="Steen J."/>
            <person name="Hugenholtz P."/>
            <person name="Stott M.B."/>
        </authorList>
    </citation>
    <scope>NUCLEOTIDE SEQUENCE [LARGE SCALE GENOMIC DNA]</scope>
    <source>
        <strain evidence="8 9">NGM72.4</strain>
    </source>
</reference>
<comment type="function">
    <text evidence="1">Involved in DNA recombination.</text>
</comment>
<dbReference type="InterPro" id="IPR003798">
    <property type="entry name" value="DNA_recombination_RmuC"/>
</dbReference>
<proteinExistence type="inferred from homology"/>
<dbReference type="GO" id="GO:0006310">
    <property type="term" value="P:DNA recombination"/>
    <property type="evidence" value="ECO:0007669"/>
    <property type="project" value="UniProtKB-KW"/>
</dbReference>
<keyword evidence="9" id="KW-1185">Reference proteome</keyword>
<keyword evidence="3 5" id="KW-0175">Coiled coil</keyword>
<evidence type="ECO:0000256" key="3">
    <source>
        <dbReference type="ARBA" id="ARBA00023054"/>
    </source>
</evidence>
<accession>A0A6M1RER6</accession>
<comment type="caution">
    <text evidence="8">The sequence shown here is derived from an EMBL/GenBank/DDBJ whole genome shotgun (WGS) entry which is preliminary data.</text>
</comment>
<dbReference type="EMBL" id="JAAKYA010000022">
    <property type="protein sequence ID" value="NGO38528.1"/>
    <property type="molecule type" value="Genomic_DNA"/>
</dbReference>
<evidence type="ECO:0000256" key="7">
    <source>
        <dbReference type="SAM" id="Phobius"/>
    </source>
</evidence>
<dbReference type="Pfam" id="PF02646">
    <property type="entry name" value="RmuC"/>
    <property type="match status" value="1"/>
</dbReference>
<keyword evidence="7" id="KW-0472">Membrane</keyword>
<dbReference type="RefSeq" id="WP_165106052.1">
    <property type="nucleotide sequence ID" value="NZ_JAAKYA010000022.1"/>
</dbReference>
<organism evidence="8 9">
    <name type="scientific">Limisphaera ngatamarikiensis</name>
    <dbReference type="NCBI Taxonomy" id="1324935"/>
    <lineage>
        <taxon>Bacteria</taxon>
        <taxon>Pseudomonadati</taxon>
        <taxon>Verrucomicrobiota</taxon>
        <taxon>Verrucomicrobiia</taxon>
        <taxon>Limisphaerales</taxon>
        <taxon>Limisphaeraceae</taxon>
        <taxon>Limisphaera</taxon>
    </lineage>
</organism>
<dbReference type="Proteomes" id="UP000477311">
    <property type="component" value="Unassembled WGS sequence"/>
</dbReference>
<feature type="coiled-coil region" evidence="5">
    <location>
        <begin position="34"/>
        <end position="129"/>
    </location>
</feature>
<evidence type="ECO:0000256" key="6">
    <source>
        <dbReference type="SAM" id="MobiDB-lite"/>
    </source>
</evidence>
<feature type="coiled-coil region" evidence="5">
    <location>
        <begin position="172"/>
        <end position="217"/>
    </location>
</feature>
<feature type="transmembrane region" description="Helical" evidence="7">
    <location>
        <begin position="6"/>
        <end position="22"/>
    </location>
</feature>
<evidence type="ECO:0000256" key="1">
    <source>
        <dbReference type="ARBA" id="ARBA00003416"/>
    </source>
</evidence>
<evidence type="ECO:0000313" key="9">
    <source>
        <dbReference type="Proteomes" id="UP000477311"/>
    </source>
</evidence>
<gene>
    <name evidence="8" type="primary">rmuC</name>
    <name evidence="8" type="ORF">G4L39_03825</name>
</gene>
<keyword evidence="4" id="KW-0233">DNA recombination</keyword>
<evidence type="ECO:0000256" key="4">
    <source>
        <dbReference type="ARBA" id="ARBA00023172"/>
    </source>
</evidence>
<feature type="region of interest" description="Disordered" evidence="6">
    <location>
        <begin position="467"/>
        <end position="488"/>
    </location>
</feature>
<evidence type="ECO:0000256" key="5">
    <source>
        <dbReference type="SAM" id="Coils"/>
    </source>
</evidence>
<name>A0A6M1RER6_9BACT</name>
<protein>
    <submittedName>
        <fullName evidence="8">DNA recombination protein RmuC</fullName>
    </submittedName>
</protein>
<evidence type="ECO:0000256" key="2">
    <source>
        <dbReference type="ARBA" id="ARBA00009840"/>
    </source>
</evidence>
<dbReference type="PANTHER" id="PTHR30563:SF0">
    <property type="entry name" value="DNA RECOMBINATION PROTEIN RMUC"/>
    <property type="match status" value="1"/>
</dbReference>
<keyword evidence="7" id="KW-0812">Transmembrane</keyword>
<sequence length="488" mass="54360">MEAWIGFGLGVVAGGLVVWFWMRGRGPAPDSRLEQELREQVRLREEELVRLRTELASLSQGKAAAEAEREATRRLMTQQQELHERMLREHQASHERALREQRESYERALRELQEARDRALAELREAFKALSAEALKESAPAFLQLAGETLGKLQEAARGDLAQRQEAIRALVQPLKEQLEAYQRRLQQAESQQSVVLGELRKQLEALSQQSQVLAQETQQFRMVLRSNPARGRWGEETLRRVVEAAGMSAHCDFVEQAAGSEGKPDLIVHLPGNRMILVDAKVPDLDFLSALDEADPDRRRAALAAHARKLRQTITDLAERDYPRQFPNALDHVVLFLPAESLFSAALEGDRELIVWAAQRRILLATPASLIALLRSVAVSWQQHAQTENAQKIAQAARDLYERVVTFAQHLERLRAGLERAVTAYNDAVGSFQARVRPAGERLAALGGGAPGRELPEPEPIAQGLRLTAGDAKVVPEETGGPRRAGG</sequence>
<evidence type="ECO:0000313" key="8">
    <source>
        <dbReference type="EMBL" id="NGO38528.1"/>
    </source>
</evidence>
<comment type="similarity">
    <text evidence="2">Belongs to the RmuC family.</text>
</comment>
<dbReference type="AlphaFoldDB" id="A0A6M1RER6"/>
<keyword evidence="7" id="KW-1133">Transmembrane helix</keyword>